<accession>A0A5A9XKA8</accession>
<dbReference type="RefSeq" id="WP_149306821.1">
    <property type="nucleotide sequence ID" value="NZ_SRSD01000003.1"/>
</dbReference>
<reference evidence="1 2" key="1">
    <citation type="submission" date="2019-04" db="EMBL/GenBank/DDBJ databases">
        <title>Geobacter ruber sp. nov., ferric-reducing bacteria isolated from paddy soil.</title>
        <authorList>
            <person name="Xu Z."/>
            <person name="Masuda Y."/>
            <person name="Itoh H."/>
            <person name="Senoo K."/>
        </authorList>
    </citation>
    <scope>NUCLEOTIDE SEQUENCE [LARGE SCALE GENOMIC DNA]</scope>
    <source>
        <strain evidence="1 2">Red88</strain>
    </source>
</reference>
<name>A0A5A9XKA8_9BACT</name>
<keyword evidence="2" id="KW-1185">Reference proteome</keyword>
<evidence type="ECO:0000313" key="2">
    <source>
        <dbReference type="Proteomes" id="UP000324298"/>
    </source>
</evidence>
<organism evidence="1 2">
    <name type="scientific">Oryzomonas rubra</name>
    <dbReference type="NCBI Taxonomy" id="2509454"/>
    <lineage>
        <taxon>Bacteria</taxon>
        <taxon>Pseudomonadati</taxon>
        <taxon>Thermodesulfobacteriota</taxon>
        <taxon>Desulfuromonadia</taxon>
        <taxon>Geobacterales</taxon>
        <taxon>Geobacteraceae</taxon>
        <taxon>Oryzomonas</taxon>
    </lineage>
</organism>
<dbReference type="OrthoDB" id="9797664at2"/>
<proteinExistence type="predicted"/>
<gene>
    <name evidence="1" type="ORF">ET418_06785</name>
</gene>
<dbReference type="Gene3D" id="2.120.10.30">
    <property type="entry name" value="TolB, C-terminal domain"/>
    <property type="match status" value="1"/>
</dbReference>
<dbReference type="AlphaFoldDB" id="A0A5A9XKA8"/>
<protein>
    <submittedName>
        <fullName evidence="1">Uncharacterized protein</fullName>
    </submittedName>
</protein>
<comment type="caution">
    <text evidence="1">The sequence shown here is derived from an EMBL/GenBank/DDBJ whole genome shotgun (WGS) entry which is preliminary data.</text>
</comment>
<dbReference type="InterPro" id="IPR011042">
    <property type="entry name" value="6-blade_b-propeller_TolB-like"/>
</dbReference>
<dbReference type="Proteomes" id="UP000324298">
    <property type="component" value="Unassembled WGS sequence"/>
</dbReference>
<dbReference type="EMBL" id="SRSD01000003">
    <property type="protein sequence ID" value="KAA0893506.1"/>
    <property type="molecule type" value="Genomic_DNA"/>
</dbReference>
<sequence>MTRQQRPSSIQEVAELLPDGTAEVVVRDGRLLWPDTLAVAPGGFINVTTSRINLGSGLYGLFRFKGAVSTP</sequence>
<evidence type="ECO:0000313" key="1">
    <source>
        <dbReference type="EMBL" id="KAA0893506.1"/>
    </source>
</evidence>